<sequence>MIPAWKIKRELKRIVMQIASIPWFAISPIAKRHYDRKKEQYITVTEGRLPYSTDVAILLIFQPSGLLDSTFHTLDHFKARGIAPLVVSNAPLSESDKSRLSHYAWRIIERPNFGYDFGGYRDGILYLLDAGHELTHLYVMNDSIWFPLEDDSDLIDEARQTDADLFGFTLNNRVRGDHRRHIQSYFFAFGGKLVGSADFEAHWRGLFLTNNKNLVVRRCEIPMTEEFRSRGYSVKFRHTYADGAEALKALDNATLKRIIEYQIRVDTGSAPRLERHLKTDTLDDAWRAGVMEDVERGIFEKYFLVMHPEVLIRQLHSPLLKKDRQEIYQLQRRELISCGLDENFADVVRDEIRRWDAK</sequence>
<evidence type="ECO:0000313" key="2">
    <source>
        <dbReference type="Proteomes" id="UP000199340"/>
    </source>
</evidence>
<dbReference type="STRING" id="490829.SAMN05421850_11342"/>
<name>A0A1G8ST68_9RHOB</name>
<dbReference type="InterPro" id="IPR007739">
    <property type="entry name" value="RgpF"/>
</dbReference>
<dbReference type="RefSeq" id="WP_090030412.1">
    <property type="nucleotide sequence ID" value="NZ_FNEB01000013.1"/>
</dbReference>
<accession>A0A1G8ST68</accession>
<protein>
    <submittedName>
        <fullName evidence="1">Rhamnan synthesis protein F</fullName>
    </submittedName>
</protein>
<dbReference type="OrthoDB" id="8849801at2"/>
<dbReference type="EMBL" id="FNEB01000013">
    <property type="protein sequence ID" value="SDJ32343.1"/>
    <property type="molecule type" value="Genomic_DNA"/>
</dbReference>
<keyword evidence="2" id="KW-1185">Reference proteome</keyword>
<dbReference type="AlphaFoldDB" id="A0A1G8ST68"/>
<dbReference type="Pfam" id="PF05045">
    <property type="entry name" value="RgpF"/>
    <property type="match status" value="1"/>
</dbReference>
<organism evidence="1 2">
    <name type="scientific">Lutimaribacter saemankumensis</name>
    <dbReference type="NCBI Taxonomy" id="490829"/>
    <lineage>
        <taxon>Bacteria</taxon>
        <taxon>Pseudomonadati</taxon>
        <taxon>Pseudomonadota</taxon>
        <taxon>Alphaproteobacteria</taxon>
        <taxon>Rhodobacterales</taxon>
        <taxon>Roseobacteraceae</taxon>
        <taxon>Lutimaribacter</taxon>
    </lineage>
</organism>
<dbReference type="Proteomes" id="UP000199340">
    <property type="component" value="Unassembled WGS sequence"/>
</dbReference>
<evidence type="ECO:0000313" key="1">
    <source>
        <dbReference type="EMBL" id="SDJ32343.1"/>
    </source>
</evidence>
<gene>
    <name evidence="1" type="ORF">SAMN05421850_11342</name>
</gene>
<reference evidence="1 2" key="1">
    <citation type="submission" date="2016-10" db="EMBL/GenBank/DDBJ databases">
        <authorList>
            <person name="de Groot N.N."/>
        </authorList>
    </citation>
    <scope>NUCLEOTIDE SEQUENCE [LARGE SCALE GENOMIC DNA]</scope>
    <source>
        <strain evidence="1 2">DSM 28010</strain>
    </source>
</reference>
<proteinExistence type="predicted"/>